<evidence type="ECO:0000313" key="2">
    <source>
        <dbReference type="EnsemblProtists" id="EOD11160"/>
    </source>
</evidence>
<dbReference type="RefSeq" id="XP_005763589.1">
    <property type="nucleotide sequence ID" value="XM_005763532.1"/>
</dbReference>
<reference evidence="2" key="2">
    <citation type="submission" date="2024-10" db="UniProtKB">
        <authorList>
            <consortium name="EnsemblProtists"/>
        </authorList>
    </citation>
    <scope>IDENTIFICATION</scope>
</reference>
<organism evidence="2 3">
    <name type="scientific">Emiliania huxleyi (strain CCMP1516)</name>
    <dbReference type="NCBI Taxonomy" id="280463"/>
    <lineage>
        <taxon>Eukaryota</taxon>
        <taxon>Haptista</taxon>
        <taxon>Haptophyta</taxon>
        <taxon>Prymnesiophyceae</taxon>
        <taxon>Isochrysidales</taxon>
        <taxon>Noelaerhabdaceae</taxon>
        <taxon>Emiliania</taxon>
    </lineage>
</organism>
<evidence type="ECO:0000313" key="3">
    <source>
        <dbReference type="Proteomes" id="UP000013827"/>
    </source>
</evidence>
<dbReference type="PROSITE" id="PS51387">
    <property type="entry name" value="FAD_PCMH"/>
    <property type="match status" value="1"/>
</dbReference>
<dbReference type="AlphaFoldDB" id="A0A0D3IIS5"/>
<dbReference type="KEGG" id="ehx:EMIHUDRAFT_452517"/>
<dbReference type="InterPro" id="IPR016166">
    <property type="entry name" value="FAD-bd_PCMH"/>
</dbReference>
<evidence type="ECO:0000259" key="1">
    <source>
        <dbReference type="PROSITE" id="PS51387"/>
    </source>
</evidence>
<dbReference type="HOGENOM" id="CLU_613147_0_0_1"/>
<dbReference type="Gene3D" id="3.30.465.10">
    <property type="match status" value="1"/>
</dbReference>
<reference evidence="3" key="1">
    <citation type="journal article" date="2013" name="Nature">
        <title>Pan genome of the phytoplankton Emiliania underpins its global distribution.</title>
        <authorList>
            <person name="Read B.A."/>
            <person name="Kegel J."/>
            <person name="Klute M.J."/>
            <person name="Kuo A."/>
            <person name="Lefebvre S.C."/>
            <person name="Maumus F."/>
            <person name="Mayer C."/>
            <person name="Miller J."/>
            <person name="Monier A."/>
            <person name="Salamov A."/>
            <person name="Young J."/>
            <person name="Aguilar M."/>
            <person name="Claverie J.M."/>
            <person name="Frickenhaus S."/>
            <person name="Gonzalez K."/>
            <person name="Herman E.K."/>
            <person name="Lin Y.C."/>
            <person name="Napier J."/>
            <person name="Ogata H."/>
            <person name="Sarno A.F."/>
            <person name="Shmutz J."/>
            <person name="Schroeder D."/>
            <person name="de Vargas C."/>
            <person name="Verret F."/>
            <person name="von Dassow P."/>
            <person name="Valentin K."/>
            <person name="Van de Peer Y."/>
            <person name="Wheeler G."/>
            <person name="Dacks J.B."/>
            <person name="Delwiche C.F."/>
            <person name="Dyhrman S.T."/>
            <person name="Glockner G."/>
            <person name="John U."/>
            <person name="Richards T."/>
            <person name="Worden A.Z."/>
            <person name="Zhang X."/>
            <person name="Grigoriev I.V."/>
            <person name="Allen A.E."/>
            <person name="Bidle K."/>
            <person name="Borodovsky M."/>
            <person name="Bowler C."/>
            <person name="Brownlee C."/>
            <person name="Cock J.M."/>
            <person name="Elias M."/>
            <person name="Gladyshev V.N."/>
            <person name="Groth M."/>
            <person name="Guda C."/>
            <person name="Hadaegh A."/>
            <person name="Iglesias-Rodriguez M.D."/>
            <person name="Jenkins J."/>
            <person name="Jones B.M."/>
            <person name="Lawson T."/>
            <person name="Leese F."/>
            <person name="Lindquist E."/>
            <person name="Lobanov A."/>
            <person name="Lomsadze A."/>
            <person name="Malik S.B."/>
            <person name="Marsh M.E."/>
            <person name="Mackinder L."/>
            <person name="Mock T."/>
            <person name="Mueller-Roeber B."/>
            <person name="Pagarete A."/>
            <person name="Parker M."/>
            <person name="Probert I."/>
            <person name="Quesneville H."/>
            <person name="Raines C."/>
            <person name="Rensing S.A."/>
            <person name="Riano-Pachon D.M."/>
            <person name="Richier S."/>
            <person name="Rokitta S."/>
            <person name="Shiraiwa Y."/>
            <person name="Soanes D.M."/>
            <person name="van der Giezen M."/>
            <person name="Wahlund T.M."/>
            <person name="Williams B."/>
            <person name="Wilson W."/>
            <person name="Wolfe G."/>
            <person name="Wurch L.L."/>
        </authorList>
    </citation>
    <scope>NUCLEOTIDE SEQUENCE</scope>
</reference>
<proteinExistence type="predicted"/>
<dbReference type="SUPFAM" id="SSF56176">
    <property type="entry name" value="FAD-binding/transporter-associated domain-like"/>
    <property type="match status" value="1"/>
</dbReference>
<dbReference type="GO" id="GO:0071949">
    <property type="term" value="F:FAD binding"/>
    <property type="evidence" value="ECO:0007669"/>
    <property type="project" value="InterPro"/>
</dbReference>
<accession>A0A0D3IIS5</accession>
<dbReference type="PaxDb" id="2903-EOD11160"/>
<dbReference type="InterPro" id="IPR016169">
    <property type="entry name" value="FAD-bd_PCMH_sub2"/>
</dbReference>
<name>A0A0D3IIS5_EMIH1</name>
<keyword evidence="3" id="KW-1185">Reference proteome</keyword>
<dbReference type="Proteomes" id="UP000013827">
    <property type="component" value="Unassembled WGS sequence"/>
</dbReference>
<dbReference type="EnsemblProtists" id="EOD11160">
    <property type="protein sequence ID" value="EOD11160"/>
    <property type="gene ID" value="EMIHUDRAFT_452517"/>
</dbReference>
<dbReference type="InterPro" id="IPR036318">
    <property type="entry name" value="FAD-bd_PCMH-like_sf"/>
</dbReference>
<protein>
    <recommendedName>
        <fullName evidence="1">FAD-binding PCMH-type domain-containing protein</fullName>
    </recommendedName>
</protein>
<dbReference type="GeneID" id="17257285"/>
<feature type="domain" description="FAD-binding PCMH-type" evidence="1">
    <location>
        <begin position="28"/>
        <end position="209"/>
    </location>
</feature>
<sequence length="447" mass="48066">MGLWSVRPHEVYAPRKRHPPTILPAEQKGNIRCADFECVDSLEALTVLMDRAAAAGKGLRVIGSGWSWNPIIEADGRSSNMVFTGPMSTRIAFDVAGLRASVAAGASICDFVFKAEEEGLEVEWPAKGFCFTPSESQTFGGFLATNVHHSHTPTAFDWVEAVEVAVFAGGVAAVVTASREVRPDLFASVFGSVGITGILVGLQLRLRRARRYDVRTDHGRLRPHSLFGSSSVAEVLLQVLEPDTMCQISTSEGEYCVRVVPEAADPAAPASMVLERDGDGKNDGVSSLLVPDYNSLLPCLLCPLCCSCGAATRRACSWFGLATPCCGQEGSYHGDQGHSLARGVVQWLSASLRNDTVLFTAIHSTSLLFTAIHSSSLRNDAVQLERADHACDPQHKLLPGGCMGRRELWSGESVLHFDGGDLSFFVQRADYATFVALVAPLVEQAAR</sequence>